<proteinExistence type="predicted"/>
<evidence type="ECO:0000313" key="2">
    <source>
        <dbReference type="Proteomes" id="UP001445076"/>
    </source>
</evidence>
<comment type="caution">
    <text evidence="1">The sequence shown here is derived from an EMBL/GenBank/DDBJ whole genome shotgun (WGS) entry which is preliminary data.</text>
</comment>
<dbReference type="SUPFAM" id="SSF50978">
    <property type="entry name" value="WD40 repeat-like"/>
    <property type="match status" value="1"/>
</dbReference>
<dbReference type="Gene3D" id="2.130.10.10">
    <property type="entry name" value="YVTN repeat-like/Quinoprotein amine dehydrogenase"/>
    <property type="match status" value="1"/>
</dbReference>
<dbReference type="AlphaFoldDB" id="A0AAW0Y111"/>
<dbReference type="InterPro" id="IPR015943">
    <property type="entry name" value="WD40/YVTN_repeat-like_dom_sf"/>
</dbReference>
<dbReference type="Proteomes" id="UP001445076">
    <property type="component" value="Unassembled WGS sequence"/>
</dbReference>
<evidence type="ECO:0000313" key="1">
    <source>
        <dbReference type="EMBL" id="KAK8749692.1"/>
    </source>
</evidence>
<dbReference type="EMBL" id="JARKIK010000009">
    <property type="protein sequence ID" value="KAK8749692.1"/>
    <property type="molecule type" value="Genomic_DNA"/>
</dbReference>
<accession>A0AAW0Y111</accession>
<keyword evidence="2" id="KW-1185">Reference proteome</keyword>
<reference evidence="1 2" key="1">
    <citation type="journal article" date="2024" name="BMC Genomics">
        <title>Genome assembly of redclaw crayfish (Cherax quadricarinatus) provides insights into its immune adaptation and hypoxia tolerance.</title>
        <authorList>
            <person name="Liu Z."/>
            <person name="Zheng J."/>
            <person name="Li H."/>
            <person name="Fang K."/>
            <person name="Wang S."/>
            <person name="He J."/>
            <person name="Zhou D."/>
            <person name="Weng S."/>
            <person name="Chi M."/>
            <person name="Gu Z."/>
            <person name="He J."/>
            <person name="Li F."/>
            <person name="Wang M."/>
        </authorList>
    </citation>
    <scope>NUCLEOTIDE SEQUENCE [LARGE SCALE GENOMIC DNA]</scope>
    <source>
        <strain evidence="1">ZL_2023a</strain>
    </source>
</reference>
<gene>
    <name evidence="1" type="ORF">OTU49_015481</name>
</gene>
<sequence>MTSCGIRGFLVSSSLDHTARVFDLMTGRLMYTLVTAVGVTSVACNSLGSQLFLGHSDGTINIVNLLPAPLHGDVQALTTTELELKDVIAPFSQDHSSPLGAPTTVPIQGRGKQHLHQLDLFNFTPELSVQETTVTEGNSKTNDDLQNSSHLQTANAQLFKFALRHIIEEKF</sequence>
<protein>
    <submittedName>
        <fullName evidence="1">Uncharacterized protein</fullName>
    </submittedName>
</protein>
<name>A0AAW0Y111_CHEQU</name>
<organism evidence="1 2">
    <name type="scientific">Cherax quadricarinatus</name>
    <name type="common">Australian red claw crayfish</name>
    <dbReference type="NCBI Taxonomy" id="27406"/>
    <lineage>
        <taxon>Eukaryota</taxon>
        <taxon>Metazoa</taxon>
        <taxon>Ecdysozoa</taxon>
        <taxon>Arthropoda</taxon>
        <taxon>Crustacea</taxon>
        <taxon>Multicrustacea</taxon>
        <taxon>Malacostraca</taxon>
        <taxon>Eumalacostraca</taxon>
        <taxon>Eucarida</taxon>
        <taxon>Decapoda</taxon>
        <taxon>Pleocyemata</taxon>
        <taxon>Astacidea</taxon>
        <taxon>Parastacoidea</taxon>
        <taxon>Parastacidae</taxon>
        <taxon>Cherax</taxon>
    </lineage>
</organism>
<dbReference type="InterPro" id="IPR036322">
    <property type="entry name" value="WD40_repeat_dom_sf"/>
</dbReference>